<accession>A0A840V2B2</accession>
<dbReference type="PANTHER" id="PTHR22901">
    <property type="entry name" value="SIALATE O-ACETYLESTERASE"/>
    <property type="match status" value="1"/>
</dbReference>
<dbReference type="Gene3D" id="2.60.40.10">
    <property type="entry name" value="Immunoglobulins"/>
    <property type="match status" value="1"/>
</dbReference>
<evidence type="ECO:0000259" key="3">
    <source>
        <dbReference type="Pfam" id="PF03629"/>
    </source>
</evidence>
<dbReference type="GO" id="GO:0005975">
    <property type="term" value="P:carbohydrate metabolic process"/>
    <property type="evidence" value="ECO:0007669"/>
    <property type="project" value="TreeGrafter"/>
</dbReference>
<name>A0A840V2B2_9BACT</name>
<evidence type="ECO:0000313" key="5">
    <source>
        <dbReference type="EMBL" id="MBB5352125.1"/>
    </source>
</evidence>
<protein>
    <submittedName>
        <fullName evidence="5">Sialate O-acetylesterase</fullName>
        <ecNumber evidence="5">3.1.1.53</ecNumber>
    </submittedName>
</protein>
<dbReference type="InterPro" id="IPR013830">
    <property type="entry name" value="SGNH_hydro"/>
</dbReference>
<feature type="domain" description="SGNH hydrolase-type esterase" evidence="4">
    <location>
        <begin position="34"/>
        <end position="204"/>
    </location>
</feature>
<evidence type="ECO:0000256" key="2">
    <source>
        <dbReference type="SAM" id="SignalP"/>
    </source>
</evidence>
<dbReference type="Gene3D" id="3.40.50.1110">
    <property type="entry name" value="SGNH hydrolase"/>
    <property type="match status" value="2"/>
</dbReference>
<evidence type="ECO:0000259" key="4">
    <source>
        <dbReference type="Pfam" id="PF13472"/>
    </source>
</evidence>
<dbReference type="InterPro" id="IPR036514">
    <property type="entry name" value="SGNH_hydro_sf"/>
</dbReference>
<dbReference type="EMBL" id="JACHFD010000010">
    <property type="protein sequence ID" value="MBB5352125.1"/>
    <property type="molecule type" value="Genomic_DNA"/>
</dbReference>
<dbReference type="Pfam" id="PF03629">
    <property type="entry name" value="SASA"/>
    <property type="match status" value="1"/>
</dbReference>
<keyword evidence="1 5" id="KW-0378">Hydrolase</keyword>
<dbReference type="PANTHER" id="PTHR22901:SF0">
    <property type="entry name" value="SIALATE O-ACETYLESTERASE"/>
    <property type="match status" value="1"/>
</dbReference>
<proteinExistence type="predicted"/>
<dbReference type="RefSeq" id="WP_184018884.1">
    <property type="nucleotide sequence ID" value="NZ_JACHFD010000010.1"/>
</dbReference>
<dbReference type="Proteomes" id="UP000557717">
    <property type="component" value="Unassembled WGS sequence"/>
</dbReference>
<dbReference type="Pfam" id="PF13472">
    <property type="entry name" value="Lipase_GDSL_2"/>
    <property type="match status" value="1"/>
</dbReference>
<organism evidence="5 6">
    <name type="scientific">Haloferula luteola</name>
    <dbReference type="NCBI Taxonomy" id="595692"/>
    <lineage>
        <taxon>Bacteria</taxon>
        <taxon>Pseudomonadati</taxon>
        <taxon>Verrucomicrobiota</taxon>
        <taxon>Verrucomicrobiia</taxon>
        <taxon>Verrucomicrobiales</taxon>
        <taxon>Verrucomicrobiaceae</taxon>
        <taxon>Haloferula</taxon>
    </lineage>
</organism>
<dbReference type="InterPro" id="IPR005181">
    <property type="entry name" value="SASA"/>
</dbReference>
<dbReference type="SUPFAM" id="SSF52266">
    <property type="entry name" value="SGNH hydrolase"/>
    <property type="match status" value="2"/>
</dbReference>
<dbReference type="InterPro" id="IPR013783">
    <property type="entry name" value="Ig-like_fold"/>
</dbReference>
<feature type="signal peptide" evidence="2">
    <location>
        <begin position="1"/>
        <end position="18"/>
    </location>
</feature>
<keyword evidence="2" id="KW-0732">Signal</keyword>
<comment type="caution">
    <text evidence="5">The sequence shown here is derived from an EMBL/GenBank/DDBJ whole genome shotgun (WGS) entry which is preliminary data.</text>
</comment>
<dbReference type="GO" id="GO:0001681">
    <property type="term" value="F:sialate O-acetylesterase activity"/>
    <property type="evidence" value="ECO:0007669"/>
    <property type="project" value="UniProtKB-EC"/>
</dbReference>
<reference evidence="5 6" key="1">
    <citation type="submission" date="2020-08" db="EMBL/GenBank/DDBJ databases">
        <title>Genomic Encyclopedia of Type Strains, Phase IV (KMG-IV): sequencing the most valuable type-strain genomes for metagenomic binning, comparative biology and taxonomic classification.</title>
        <authorList>
            <person name="Goeker M."/>
        </authorList>
    </citation>
    <scope>NUCLEOTIDE SEQUENCE [LARGE SCALE GENOMIC DNA]</scope>
    <source>
        <strain evidence="5 6">YC6886</strain>
    </source>
</reference>
<dbReference type="EC" id="3.1.1.53" evidence="5"/>
<evidence type="ECO:0000313" key="6">
    <source>
        <dbReference type="Proteomes" id="UP000557717"/>
    </source>
</evidence>
<gene>
    <name evidence="5" type="ORF">HNR46_002366</name>
</gene>
<feature type="chain" id="PRO_5032909325" evidence="2">
    <location>
        <begin position="19"/>
        <end position="664"/>
    </location>
</feature>
<feature type="domain" description="Sialate O-acetylesterase" evidence="3">
    <location>
        <begin position="307"/>
        <end position="555"/>
    </location>
</feature>
<dbReference type="InterPro" id="IPR039329">
    <property type="entry name" value="SIAE"/>
</dbReference>
<sequence length="664" mass="72276">MRLLTFLFALFLTLQVTAAPLDPTKFTEPVRVACIGDSITFGSGITNGRTYPAQLQDLLGDNWTVRNFGLSGRTLMRSGDRPYWKEPTLQQARNFLPDAVIILLGANDTKPHNWVHKEQFEKDYRDLVAVFQKLTSQPRIFVCRPIPVIGEGNFGINEPAVQEEIAIIDRIAHDLQIDLIDLHAPLEGKDDLIPDRVHPNSEGAGIMAETVALSLSGAAEPSATLLRLHRLFSDHAVLPRDVAVPILGVSTPGDSITVRFAGQSHTTTAQADGHWQVDLRPLTANAEGQTLEVSGNRHLAVHDLLVGDVWLASGQSNMERQLGPRGGQKPILGWREAAATAELPQFREFHLGHRLSDRPLDDVEIGEWAVCSPSSAPQFGAVSFFFGRSLLSAIDVPVGIIHSAWGGTLAEAWTSQEAIQRLQKMEGSTDIPAARREIDRPSVLFNGMIAPLPPFPIKGVLWYQGESNNPHPALYRQLLPNLIADWRDQWKQPDMPFLVVQIAPNERMSPELREAQYQTVQETPFTALIVTTDVGDAKDIHPAAKAPVGERLALAARALAYNDPLEYSGPVAKTLKADGSQLVLQFDHAAGLKALGGPLKGFELAGSDGSFHPATGSIDGNQLRLSSPEVANPVSVRYGWAAVPDANLINGAGLPASPFRMTLP</sequence>
<evidence type="ECO:0000256" key="1">
    <source>
        <dbReference type="ARBA" id="ARBA00022801"/>
    </source>
</evidence>
<dbReference type="AlphaFoldDB" id="A0A840V2B2"/>
<keyword evidence="6" id="KW-1185">Reference proteome</keyword>